<dbReference type="InParanoid" id="A0A371R847"/>
<dbReference type="Proteomes" id="UP000264589">
    <property type="component" value="Unassembled WGS sequence"/>
</dbReference>
<feature type="transmembrane region" description="Helical" evidence="6">
    <location>
        <begin position="128"/>
        <end position="150"/>
    </location>
</feature>
<keyword evidence="9" id="KW-1185">Reference proteome</keyword>
<evidence type="ECO:0000256" key="6">
    <source>
        <dbReference type="SAM" id="Phobius"/>
    </source>
</evidence>
<sequence length="317" mass="33548">MKNETGEEMTSLRPFFLCALGVFFGSVLDATVKAIAADTPVLTLTAWRFLFGAVIVLSIYLARGGGMPTAAAIRFHTMRGAVYSITVLSFFSALAILPLAMATVIGFTAALMVAPVARLILKERMNRTAVLAALIGFAGVALTATGFGGTEIEPQARWLGVVFALVAAVTYAMTLVLIRLRAQTEDSVTIVMFSNVVAAVFTWIVLIGAALVMRDGPPVWPGAAGLPALGLLAVIGVSVWLLMTFAYSSAEAGRLAPFEYTALVWSALFGAFFFGEVPGLRLYAGAAIIIGACLLVAFETHFTARREARLPASDILE</sequence>
<dbReference type="InterPro" id="IPR037185">
    <property type="entry name" value="EmrE-like"/>
</dbReference>
<dbReference type="GO" id="GO:0016020">
    <property type="term" value="C:membrane"/>
    <property type="evidence" value="ECO:0007669"/>
    <property type="project" value="UniProtKB-SubCell"/>
</dbReference>
<evidence type="ECO:0000313" key="9">
    <source>
        <dbReference type="Proteomes" id="UP000264589"/>
    </source>
</evidence>
<feature type="domain" description="EamA" evidence="7">
    <location>
        <begin position="159"/>
        <end position="297"/>
    </location>
</feature>
<evidence type="ECO:0000256" key="5">
    <source>
        <dbReference type="ARBA" id="ARBA00023136"/>
    </source>
</evidence>
<name>A0A371R847_9PROT</name>
<keyword evidence="5 6" id="KW-0472">Membrane</keyword>
<dbReference type="RefSeq" id="WP_116393331.1">
    <property type="nucleotide sequence ID" value="NZ_QUQO01000002.1"/>
</dbReference>
<feature type="transmembrane region" description="Helical" evidence="6">
    <location>
        <begin position="280"/>
        <end position="298"/>
    </location>
</feature>
<evidence type="ECO:0000256" key="4">
    <source>
        <dbReference type="ARBA" id="ARBA00022989"/>
    </source>
</evidence>
<evidence type="ECO:0000259" key="7">
    <source>
        <dbReference type="Pfam" id="PF00892"/>
    </source>
</evidence>
<protein>
    <submittedName>
        <fullName evidence="8">DMT family transporter</fullName>
    </submittedName>
</protein>
<feature type="transmembrane region" description="Helical" evidence="6">
    <location>
        <begin position="219"/>
        <end position="243"/>
    </location>
</feature>
<evidence type="ECO:0000256" key="3">
    <source>
        <dbReference type="ARBA" id="ARBA00022692"/>
    </source>
</evidence>
<proteinExistence type="inferred from homology"/>
<dbReference type="PANTHER" id="PTHR22911">
    <property type="entry name" value="ACYL-MALONYL CONDENSING ENZYME-RELATED"/>
    <property type="match status" value="1"/>
</dbReference>
<feature type="transmembrane region" description="Helical" evidence="6">
    <location>
        <begin position="46"/>
        <end position="66"/>
    </location>
</feature>
<dbReference type="SUPFAM" id="SSF103481">
    <property type="entry name" value="Multidrug resistance efflux transporter EmrE"/>
    <property type="match status" value="2"/>
</dbReference>
<dbReference type="Pfam" id="PF00892">
    <property type="entry name" value="EamA"/>
    <property type="match status" value="2"/>
</dbReference>
<feature type="transmembrane region" description="Helical" evidence="6">
    <location>
        <begin position="103"/>
        <end position="121"/>
    </location>
</feature>
<keyword evidence="3 6" id="KW-0812">Transmembrane</keyword>
<dbReference type="PANTHER" id="PTHR22911:SF6">
    <property type="entry name" value="SOLUTE CARRIER FAMILY 35 MEMBER G1"/>
    <property type="match status" value="1"/>
</dbReference>
<comment type="similarity">
    <text evidence="2">Belongs to the drug/metabolite transporter (DMT) superfamily. 10 TMS drug/metabolite exporter (DME) (TC 2.A.7.3) family.</text>
</comment>
<evidence type="ECO:0000256" key="2">
    <source>
        <dbReference type="ARBA" id="ARBA00009853"/>
    </source>
</evidence>
<feature type="transmembrane region" description="Helical" evidence="6">
    <location>
        <begin position="156"/>
        <end position="178"/>
    </location>
</feature>
<comment type="subcellular location">
    <subcellularLocation>
        <location evidence="1">Membrane</location>
        <topology evidence="1">Multi-pass membrane protein</topology>
    </subcellularLocation>
</comment>
<dbReference type="OrthoDB" id="9812899at2"/>
<feature type="transmembrane region" description="Helical" evidence="6">
    <location>
        <begin position="78"/>
        <end position="97"/>
    </location>
</feature>
<dbReference type="InterPro" id="IPR000620">
    <property type="entry name" value="EamA_dom"/>
</dbReference>
<gene>
    <name evidence="8" type="ORF">DX908_15165</name>
</gene>
<feature type="domain" description="EamA" evidence="7">
    <location>
        <begin position="16"/>
        <end position="144"/>
    </location>
</feature>
<reference evidence="8 9" key="1">
    <citation type="submission" date="2018-08" db="EMBL/GenBank/DDBJ databases">
        <title>Parvularcula sp. SM1705, isolated from surface water of the South Sea China.</title>
        <authorList>
            <person name="Sun L."/>
        </authorList>
    </citation>
    <scope>NUCLEOTIDE SEQUENCE [LARGE SCALE GENOMIC DNA]</scope>
    <source>
        <strain evidence="8 9">SM1705</strain>
    </source>
</reference>
<feature type="transmembrane region" description="Helical" evidence="6">
    <location>
        <begin position="255"/>
        <end position="274"/>
    </location>
</feature>
<comment type="caution">
    <text evidence="8">The sequence shown here is derived from an EMBL/GenBank/DDBJ whole genome shotgun (WGS) entry which is preliminary data.</text>
</comment>
<organism evidence="8 9">
    <name type="scientific">Parvularcula marina</name>
    <dbReference type="NCBI Taxonomy" id="2292771"/>
    <lineage>
        <taxon>Bacteria</taxon>
        <taxon>Pseudomonadati</taxon>
        <taxon>Pseudomonadota</taxon>
        <taxon>Alphaproteobacteria</taxon>
        <taxon>Parvularculales</taxon>
        <taxon>Parvularculaceae</taxon>
        <taxon>Parvularcula</taxon>
    </lineage>
</organism>
<feature type="transmembrane region" description="Helical" evidence="6">
    <location>
        <begin position="190"/>
        <end position="213"/>
    </location>
</feature>
<keyword evidence="4 6" id="KW-1133">Transmembrane helix</keyword>
<evidence type="ECO:0000313" key="8">
    <source>
        <dbReference type="EMBL" id="RFB01615.1"/>
    </source>
</evidence>
<dbReference type="EMBL" id="QUQO01000002">
    <property type="protein sequence ID" value="RFB01615.1"/>
    <property type="molecule type" value="Genomic_DNA"/>
</dbReference>
<dbReference type="AlphaFoldDB" id="A0A371R847"/>
<accession>A0A371R847</accession>
<evidence type="ECO:0000256" key="1">
    <source>
        <dbReference type="ARBA" id="ARBA00004141"/>
    </source>
</evidence>